<evidence type="ECO:0000313" key="11">
    <source>
        <dbReference type="Proteomes" id="UP000256321"/>
    </source>
</evidence>
<keyword evidence="3 7" id="KW-1134">Transmembrane beta strand</keyword>
<dbReference type="InterPro" id="IPR037066">
    <property type="entry name" value="Plug_dom_sf"/>
</dbReference>
<dbReference type="NCBIfam" id="TIGR04056">
    <property type="entry name" value="OMP_RagA_SusC"/>
    <property type="match status" value="1"/>
</dbReference>
<comment type="caution">
    <text evidence="10">The sequence shown here is derived from an EMBL/GenBank/DDBJ whole genome shotgun (WGS) entry which is preliminary data.</text>
</comment>
<reference evidence="9 12" key="2">
    <citation type="submission" date="2020-08" db="EMBL/GenBank/DDBJ databases">
        <title>Genome public.</title>
        <authorList>
            <person name="Liu C."/>
            <person name="Sun Q."/>
        </authorList>
    </citation>
    <scope>NUCLEOTIDE SEQUENCE [LARGE SCALE GENOMIC DNA]</scope>
    <source>
        <strain evidence="9 12">426_9</strain>
    </source>
</reference>
<dbReference type="GO" id="GO:0009279">
    <property type="term" value="C:cell outer membrane"/>
    <property type="evidence" value="ECO:0007669"/>
    <property type="project" value="UniProtKB-SubCell"/>
</dbReference>
<keyword evidence="5 7" id="KW-0472">Membrane</keyword>
<proteinExistence type="inferred from homology"/>
<gene>
    <name evidence="10" type="ORF">DWU89_12385</name>
    <name evidence="9" type="ORF">H8784_12065</name>
</gene>
<dbReference type="InterPro" id="IPR023997">
    <property type="entry name" value="TonB-dep_OMP_SusC/RagA_CS"/>
</dbReference>
<dbReference type="Gene3D" id="2.170.130.10">
    <property type="entry name" value="TonB-dependent receptor, plug domain"/>
    <property type="match status" value="1"/>
</dbReference>
<dbReference type="InterPro" id="IPR008969">
    <property type="entry name" value="CarboxyPept-like_regulatory"/>
</dbReference>
<feature type="domain" description="TonB-dependent receptor plug" evidence="8">
    <location>
        <begin position="125"/>
        <end position="227"/>
    </location>
</feature>
<evidence type="ECO:0000259" key="8">
    <source>
        <dbReference type="Pfam" id="PF07715"/>
    </source>
</evidence>
<sequence length="1048" mass="115770">MEKKNRTFYLVFISVFLLLGNLIAEAQTGRTISGIVVSEVDNEPLIGVNVVQKGTTNGVVTDLDGKFTLTVPDGSVLQISYIGYQEQLLTVKPNIAVYQVALKEDSQALEEVVVIGYGIQKKKLVTGATVQVKGDDIQKLNTVSALGALQSQTPGVNITQSSGMPGEGYSVTIRGLGTTGSSGPLYIIDGVTGADINNLNPADIESVDVLKDAASAAIYGSRAANGVVLVTTKQGKAGKASISYDGYFGVQNVYKMAPTLNAQEYAMIQNEGRLMDGLPAYDFSSLVPNWESYSNGTNKGTNWLDAMRNENAPIQNHALNITGGSEQSVYSMGISYTSQEGILGKPVQPKYDRYTFRLNTEHTLLKNNDFDVIKFGENLTYSYSEKSGISIGNQYQNDINGALKANPFLPMYDENGDYHYALAWDPTGENPIALMEYAHGQNLTKKHNIKANAYVTLQPVKNLKIKSSFGLTMEANAYRSFEPVYELASNVYNKENEVTQQMYISSGWLWENTISYDFKINNDHNFSAIIGQSMERSGLGDNLSASNVNSIFNDFEHAYLNNTTVIYADKTTVGGSPYMKNKILQKRSIASFFGRVNYDYKETYLLTLVMRADGSSNFAKGNRWGYFPSISAGWIMSNEAFMESTKNYLDLLKIRASWGQNGNQDIDPFQYLATISFLKSNYFFGPDKQTISSGAYPDILPNKDVTWETSEQLDLGLDARFFGGRLGLSFDYYLKTTKDWLVQAPILDSYGTSAPYINGGDVRNQGIEMALNWNDHVGDFTYGVNLNLSHNKNEVTRIANSEGIIHGSPNILSEGTTEMYRAQEGYPIGYFYGYKTLGVFQSEKQIAEYSGAKLSGTAPGDLIFADTNKDGVIDDNDKCMIGNPHPDVIMGLTFNLGYKGFDLGITTNAVLGNQIAKSYRSFADQPKENYTTDILGRWHGEGTSNRLPRVASGTNTNWLYISDIFIEDGDYFRIQNVTLGYDFKKLFPRIPLGQARLYVTAQNLVTFTKYSGMDPEIGYGADKSWVSGIDVGFYPSPRTYMVGVNLKF</sequence>
<dbReference type="Pfam" id="PF07715">
    <property type="entry name" value="Plug"/>
    <property type="match status" value="1"/>
</dbReference>
<dbReference type="SUPFAM" id="SSF56935">
    <property type="entry name" value="Porins"/>
    <property type="match status" value="1"/>
</dbReference>
<evidence type="ECO:0000256" key="3">
    <source>
        <dbReference type="ARBA" id="ARBA00022452"/>
    </source>
</evidence>
<name>A0A3D8HD00_9BACT</name>
<dbReference type="SUPFAM" id="SSF49464">
    <property type="entry name" value="Carboxypeptidase regulatory domain-like"/>
    <property type="match status" value="1"/>
</dbReference>
<keyword evidence="6 7" id="KW-0998">Cell outer membrane</keyword>
<protein>
    <submittedName>
        <fullName evidence="10">TonB-dependent receptor</fullName>
    </submittedName>
</protein>
<evidence type="ECO:0000256" key="2">
    <source>
        <dbReference type="ARBA" id="ARBA00022448"/>
    </source>
</evidence>
<evidence type="ECO:0000256" key="7">
    <source>
        <dbReference type="PROSITE-ProRule" id="PRU01360"/>
    </source>
</evidence>
<evidence type="ECO:0000256" key="5">
    <source>
        <dbReference type="ARBA" id="ARBA00023136"/>
    </source>
</evidence>
<comment type="similarity">
    <text evidence="7">Belongs to the TonB-dependent receptor family.</text>
</comment>
<keyword evidence="12" id="KW-1185">Reference proteome</keyword>
<dbReference type="Pfam" id="PF13715">
    <property type="entry name" value="CarbopepD_reg_2"/>
    <property type="match status" value="1"/>
</dbReference>
<dbReference type="Gene3D" id="2.60.40.1120">
    <property type="entry name" value="Carboxypeptidase-like, regulatory domain"/>
    <property type="match status" value="1"/>
</dbReference>
<dbReference type="Proteomes" id="UP000256321">
    <property type="component" value="Unassembled WGS sequence"/>
</dbReference>
<dbReference type="RefSeq" id="WP_115499947.1">
    <property type="nucleotide sequence ID" value="NZ_JACRTI010000028.1"/>
</dbReference>
<reference evidence="10 11" key="1">
    <citation type="submission" date="2018-07" db="EMBL/GenBank/DDBJ databases">
        <title>Parabacteroides acidifaciens nov. sp., isolated from human feces.</title>
        <authorList>
            <person name="Wang Y.J."/>
        </authorList>
    </citation>
    <scope>NUCLEOTIDE SEQUENCE [LARGE SCALE GENOMIC DNA]</scope>
    <source>
        <strain evidence="10 11">426-9</strain>
    </source>
</reference>
<dbReference type="PROSITE" id="PS52016">
    <property type="entry name" value="TONB_DEPENDENT_REC_3"/>
    <property type="match status" value="1"/>
</dbReference>
<dbReference type="NCBIfam" id="TIGR04057">
    <property type="entry name" value="SusC_RagA_signa"/>
    <property type="match status" value="1"/>
</dbReference>
<dbReference type="Proteomes" id="UP000629596">
    <property type="component" value="Unassembled WGS sequence"/>
</dbReference>
<evidence type="ECO:0000256" key="1">
    <source>
        <dbReference type="ARBA" id="ARBA00004571"/>
    </source>
</evidence>
<accession>A0A3D8HD00</accession>
<evidence type="ECO:0000313" key="9">
    <source>
        <dbReference type="EMBL" id="MBC8602444.1"/>
    </source>
</evidence>
<dbReference type="InterPro" id="IPR012910">
    <property type="entry name" value="Plug_dom"/>
</dbReference>
<dbReference type="InterPro" id="IPR036942">
    <property type="entry name" value="Beta-barrel_TonB_sf"/>
</dbReference>
<dbReference type="AlphaFoldDB" id="A0A3D8HD00"/>
<dbReference type="EMBL" id="JACRTI010000028">
    <property type="protein sequence ID" value="MBC8602444.1"/>
    <property type="molecule type" value="Genomic_DNA"/>
</dbReference>
<organism evidence="10 11">
    <name type="scientific">Parabacteroides acidifaciens</name>
    <dbReference type="NCBI Taxonomy" id="2290935"/>
    <lineage>
        <taxon>Bacteria</taxon>
        <taxon>Pseudomonadati</taxon>
        <taxon>Bacteroidota</taxon>
        <taxon>Bacteroidia</taxon>
        <taxon>Bacteroidales</taxon>
        <taxon>Tannerellaceae</taxon>
        <taxon>Parabacteroides</taxon>
    </lineage>
</organism>
<evidence type="ECO:0000256" key="4">
    <source>
        <dbReference type="ARBA" id="ARBA00022692"/>
    </source>
</evidence>
<dbReference type="Gene3D" id="2.40.170.20">
    <property type="entry name" value="TonB-dependent receptor, beta-barrel domain"/>
    <property type="match status" value="1"/>
</dbReference>
<keyword evidence="2 7" id="KW-0813">Transport</keyword>
<evidence type="ECO:0000256" key="6">
    <source>
        <dbReference type="ARBA" id="ARBA00023237"/>
    </source>
</evidence>
<keyword evidence="10" id="KW-0675">Receptor</keyword>
<dbReference type="EMBL" id="QREV01000028">
    <property type="protein sequence ID" value="RDU48855.1"/>
    <property type="molecule type" value="Genomic_DNA"/>
</dbReference>
<comment type="subcellular location">
    <subcellularLocation>
        <location evidence="1 7">Cell outer membrane</location>
        <topology evidence="1 7">Multi-pass membrane protein</topology>
    </subcellularLocation>
</comment>
<dbReference type="InterPro" id="IPR023996">
    <property type="entry name" value="TonB-dep_OMP_SusC/RagA"/>
</dbReference>
<dbReference type="InterPro" id="IPR039426">
    <property type="entry name" value="TonB-dep_rcpt-like"/>
</dbReference>
<evidence type="ECO:0000313" key="12">
    <source>
        <dbReference type="Proteomes" id="UP000629596"/>
    </source>
</evidence>
<evidence type="ECO:0000313" key="10">
    <source>
        <dbReference type="EMBL" id="RDU48855.1"/>
    </source>
</evidence>
<keyword evidence="4 7" id="KW-0812">Transmembrane</keyword>